<organism evidence="7 8">
    <name type="scientific">Xylanibacter caecicola</name>
    <dbReference type="NCBI Taxonomy" id="2736294"/>
    <lineage>
        <taxon>Bacteria</taxon>
        <taxon>Pseudomonadati</taxon>
        <taxon>Bacteroidota</taxon>
        <taxon>Bacteroidia</taxon>
        <taxon>Bacteroidales</taxon>
        <taxon>Prevotellaceae</taxon>
        <taxon>Xylanibacter</taxon>
    </lineage>
</organism>
<gene>
    <name evidence="7" type="ORF">HPS54_09685</name>
</gene>
<evidence type="ECO:0000313" key="8">
    <source>
        <dbReference type="Proteomes" id="UP000820977"/>
    </source>
</evidence>
<dbReference type="EMBL" id="JABKKJ010000017">
    <property type="protein sequence ID" value="NPE25781.1"/>
    <property type="molecule type" value="Genomic_DNA"/>
</dbReference>
<dbReference type="Gene3D" id="1.20.1260.100">
    <property type="entry name" value="TspO/MBR protein"/>
    <property type="match status" value="1"/>
</dbReference>
<evidence type="ECO:0000313" key="7">
    <source>
        <dbReference type="EMBL" id="NPE25781.1"/>
    </source>
</evidence>
<keyword evidence="3 6" id="KW-0812">Transmembrane</keyword>
<evidence type="ECO:0000256" key="3">
    <source>
        <dbReference type="ARBA" id="ARBA00022692"/>
    </source>
</evidence>
<accession>A0ABX2B2Z0</accession>
<proteinExistence type="inferred from homology"/>
<keyword evidence="5 6" id="KW-0472">Membrane</keyword>
<dbReference type="PANTHER" id="PTHR10057:SF0">
    <property type="entry name" value="TRANSLOCATOR PROTEIN"/>
    <property type="match status" value="1"/>
</dbReference>
<feature type="transmembrane region" description="Helical" evidence="6">
    <location>
        <begin position="50"/>
        <end position="69"/>
    </location>
</feature>
<dbReference type="Proteomes" id="UP000820977">
    <property type="component" value="Unassembled WGS sequence"/>
</dbReference>
<keyword evidence="4 6" id="KW-1133">Transmembrane helix</keyword>
<sequence length="155" mass="17668">MKKFVFIVLGITICFVTGLCAGIFQSASIETWYPTLVKSTFTPPNRVFPIAWGIIYICMGTSIGLVWGSDYNHGKRLLTHLFAMQLLLNILWSICFFLFRCPLLGLITMAVIDITAIWYLVKLFYHNCTSAFLLIPYIAWLTLATYLNAYIVSFN</sequence>
<dbReference type="InterPro" id="IPR038330">
    <property type="entry name" value="TspO/MBR-related_sf"/>
</dbReference>
<dbReference type="PIRSF" id="PIRSF005859">
    <property type="entry name" value="PBR"/>
    <property type="match status" value="1"/>
</dbReference>
<name>A0ABX2B2Z0_9BACT</name>
<evidence type="ECO:0000256" key="2">
    <source>
        <dbReference type="ARBA" id="ARBA00007524"/>
    </source>
</evidence>
<evidence type="ECO:0000256" key="6">
    <source>
        <dbReference type="SAM" id="Phobius"/>
    </source>
</evidence>
<comment type="subcellular location">
    <subcellularLocation>
        <location evidence="1">Membrane</location>
        <topology evidence="1">Multi-pass membrane protein</topology>
    </subcellularLocation>
</comment>
<protein>
    <submittedName>
        <fullName evidence="7">Tryptophan-rich sensory protein</fullName>
    </submittedName>
</protein>
<dbReference type="PANTHER" id="PTHR10057">
    <property type="entry name" value="PERIPHERAL-TYPE BENZODIAZEPINE RECEPTOR"/>
    <property type="match status" value="1"/>
</dbReference>
<evidence type="ECO:0000256" key="1">
    <source>
        <dbReference type="ARBA" id="ARBA00004141"/>
    </source>
</evidence>
<comment type="similarity">
    <text evidence="2">Belongs to the TspO/BZRP family.</text>
</comment>
<dbReference type="RefSeq" id="WP_172345246.1">
    <property type="nucleotide sequence ID" value="NZ_CASYYZ010000047.1"/>
</dbReference>
<reference evidence="7 8" key="1">
    <citation type="submission" date="2020-05" db="EMBL/GenBank/DDBJ databases">
        <title>Distinct polysaccharide utilization as determinants for interspecies competition between intestinal Prevotella spp.</title>
        <authorList>
            <person name="Galvez E.J.C."/>
            <person name="Iljazovic A."/>
            <person name="Strowig T."/>
        </authorList>
    </citation>
    <scope>NUCLEOTIDE SEQUENCE [LARGE SCALE GENOMIC DNA]</scope>
    <source>
        <strain evidence="7 8">PCHR</strain>
    </source>
</reference>
<dbReference type="Pfam" id="PF03073">
    <property type="entry name" value="TspO_MBR"/>
    <property type="match status" value="1"/>
</dbReference>
<evidence type="ECO:0000256" key="5">
    <source>
        <dbReference type="ARBA" id="ARBA00023136"/>
    </source>
</evidence>
<evidence type="ECO:0000256" key="4">
    <source>
        <dbReference type="ARBA" id="ARBA00022989"/>
    </source>
</evidence>
<dbReference type="CDD" id="cd15904">
    <property type="entry name" value="TSPO_MBR"/>
    <property type="match status" value="1"/>
</dbReference>
<keyword evidence="8" id="KW-1185">Reference proteome</keyword>
<comment type="caution">
    <text evidence="7">The sequence shown here is derived from an EMBL/GenBank/DDBJ whole genome shotgun (WGS) entry which is preliminary data.</text>
</comment>
<dbReference type="InterPro" id="IPR004307">
    <property type="entry name" value="TspO_MBR"/>
</dbReference>
<feature type="transmembrane region" description="Helical" evidence="6">
    <location>
        <begin position="132"/>
        <end position="152"/>
    </location>
</feature>